<reference evidence="1 2" key="1">
    <citation type="submission" date="2021-06" db="EMBL/GenBank/DDBJ databases">
        <title>Caerostris extrusa draft genome.</title>
        <authorList>
            <person name="Kono N."/>
            <person name="Arakawa K."/>
        </authorList>
    </citation>
    <scope>NUCLEOTIDE SEQUENCE [LARGE SCALE GENOMIC DNA]</scope>
</reference>
<evidence type="ECO:0000313" key="1">
    <source>
        <dbReference type="EMBL" id="GIY51051.1"/>
    </source>
</evidence>
<dbReference type="AlphaFoldDB" id="A0AAV4TZX3"/>
<evidence type="ECO:0000313" key="2">
    <source>
        <dbReference type="Proteomes" id="UP001054945"/>
    </source>
</evidence>
<accession>A0AAV4TZX3</accession>
<name>A0AAV4TZX3_CAEEX</name>
<dbReference type="EMBL" id="BPLR01012062">
    <property type="protein sequence ID" value="GIY51051.1"/>
    <property type="molecule type" value="Genomic_DNA"/>
</dbReference>
<comment type="caution">
    <text evidence="1">The sequence shown here is derived from an EMBL/GenBank/DDBJ whole genome shotgun (WGS) entry which is preliminary data.</text>
</comment>
<gene>
    <name evidence="1" type="ORF">CEXT_425501</name>
</gene>
<keyword evidence="2" id="KW-1185">Reference proteome</keyword>
<protein>
    <submittedName>
        <fullName evidence="1">Uncharacterized protein</fullName>
    </submittedName>
</protein>
<sequence length="86" mass="9931">MKNALLIHAVEEQRVGLWLLSRSSLVDMSIIKVYVLLQNYSQNSVMTRTVFKRITERCSPTSTKYKIQEKSIMKPDGKRVLGKEES</sequence>
<dbReference type="Proteomes" id="UP001054945">
    <property type="component" value="Unassembled WGS sequence"/>
</dbReference>
<organism evidence="1 2">
    <name type="scientific">Caerostris extrusa</name>
    <name type="common">Bark spider</name>
    <name type="synonym">Caerostris bankana</name>
    <dbReference type="NCBI Taxonomy" id="172846"/>
    <lineage>
        <taxon>Eukaryota</taxon>
        <taxon>Metazoa</taxon>
        <taxon>Ecdysozoa</taxon>
        <taxon>Arthropoda</taxon>
        <taxon>Chelicerata</taxon>
        <taxon>Arachnida</taxon>
        <taxon>Araneae</taxon>
        <taxon>Araneomorphae</taxon>
        <taxon>Entelegynae</taxon>
        <taxon>Araneoidea</taxon>
        <taxon>Araneidae</taxon>
        <taxon>Caerostris</taxon>
    </lineage>
</organism>
<proteinExistence type="predicted"/>